<dbReference type="AlphaFoldDB" id="A0A917UTE6"/>
<feature type="chain" id="PRO_5037655397" description="DUF2790 domain-containing protein" evidence="1">
    <location>
        <begin position="28"/>
        <end position="88"/>
    </location>
</feature>
<keyword evidence="1" id="KW-0732">Signal</keyword>
<protein>
    <recommendedName>
        <fullName evidence="4">DUF2790 domain-containing protein</fullName>
    </recommendedName>
</protein>
<evidence type="ECO:0008006" key="4">
    <source>
        <dbReference type="Google" id="ProtNLM"/>
    </source>
</evidence>
<name>A0A917UTE6_9PSED</name>
<evidence type="ECO:0000313" key="2">
    <source>
        <dbReference type="EMBL" id="GGJ83764.1"/>
    </source>
</evidence>
<dbReference type="Gene3D" id="2.30.140.50">
    <property type="entry name" value="Protein of unknown function DUF2790"/>
    <property type="match status" value="1"/>
</dbReference>
<accession>A0A917UTE6</accession>
<dbReference type="InterPro" id="IPR021245">
    <property type="entry name" value="DUF2790"/>
</dbReference>
<proteinExistence type="predicted"/>
<organism evidence="2 3">
    <name type="scientific">Pseudomonas matsuisoli</name>
    <dbReference type="NCBI Taxonomy" id="1515666"/>
    <lineage>
        <taxon>Bacteria</taxon>
        <taxon>Pseudomonadati</taxon>
        <taxon>Pseudomonadota</taxon>
        <taxon>Gammaproteobacteria</taxon>
        <taxon>Pseudomonadales</taxon>
        <taxon>Pseudomonadaceae</taxon>
        <taxon>Pseudomonas</taxon>
    </lineage>
</organism>
<dbReference type="RefSeq" id="WP_188981796.1">
    <property type="nucleotide sequence ID" value="NZ_BMPO01000002.1"/>
</dbReference>
<evidence type="ECO:0000256" key="1">
    <source>
        <dbReference type="SAM" id="SignalP"/>
    </source>
</evidence>
<dbReference type="Pfam" id="PF10976">
    <property type="entry name" value="DUF2790"/>
    <property type="match status" value="1"/>
</dbReference>
<reference evidence="2" key="2">
    <citation type="submission" date="2020-09" db="EMBL/GenBank/DDBJ databases">
        <authorList>
            <person name="Sun Q."/>
            <person name="Ohkuma M."/>
        </authorList>
    </citation>
    <scope>NUCLEOTIDE SEQUENCE</scope>
    <source>
        <strain evidence="2">JCM 30078</strain>
    </source>
</reference>
<dbReference type="EMBL" id="BMPO01000002">
    <property type="protein sequence ID" value="GGJ83764.1"/>
    <property type="molecule type" value="Genomic_DNA"/>
</dbReference>
<sequence>MKTHSVVSALIASLIAPAVFASSSPSAADVPVVDYRYGMKLDIEKVVHRTDNSKKAGVVPTIVTYQDHSGAVHKVRFLEWGGRTSDQA</sequence>
<comment type="caution">
    <text evidence="2">The sequence shown here is derived from an EMBL/GenBank/DDBJ whole genome shotgun (WGS) entry which is preliminary data.</text>
</comment>
<gene>
    <name evidence="2" type="ORF">GCM10009304_07180</name>
</gene>
<keyword evidence="3" id="KW-1185">Reference proteome</keyword>
<evidence type="ECO:0000313" key="3">
    <source>
        <dbReference type="Proteomes" id="UP000635983"/>
    </source>
</evidence>
<feature type="signal peptide" evidence="1">
    <location>
        <begin position="1"/>
        <end position="27"/>
    </location>
</feature>
<dbReference type="Proteomes" id="UP000635983">
    <property type="component" value="Unassembled WGS sequence"/>
</dbReference>
<reference evidence="2" key="1">
    <citation type="journal article" date="2014" name="Int. J. Syst. Evol. Microbiol.">
        <title>Complete genome sequence of Corynebacterium casei LMG S-19264T (=DSM 44701T), isolated from a smear-ripened cheese.</title>
        <authorList>
            <consortium name="US DOE Joint Genome Institute (JGI-PGF)"/>
            <person name="Walter F."/>
            <person name="Albersmeier A."/>
            <person name="Kalinowski J."/>
            <person name="Ruckert C."/>
        </authorList>
    </citation>
    <scope>NUCLEOTIDE SEQUENCE</scope>
    <source>
        <strain evidence="2">JCM 30078</strain>
    </source>
</reference>